<evidence type="ECO:0000313" key="2">
    <source>
        <dbReference type="Proteomes" id="UP001565474"/>
    </source>
</evidence>
<accession>A0ABV4GLT6</accession>
<evidence type="ECO:0000313" key="1">
    <source>
        <dbReference type="EMBL" id="MEY9472254.1"/>
    </source>
</evidence>
<dbReference type="PANTHER" id="PTHR33055">
    <property type="entry name" value="TRANSPOSASE FOR INSERTION SEQUENCE ELEMENT IS1111A"/>
    <property type="match status" value="1"/>
</dbReference>
<dbReference type="Proteomes" id="UP001565474">
    <property type="component" value="Unassembled WGS sequence"/>
</dbReference>
<protein>
    <submittedName>
        <fullName evidence="1">Transposase</fullName>
    </submittedName>
</protein>
<organism evidence="1 2">
    <name type="scientific">Bradyrhizobium yuanmingense</name>
    <dbReference type="NCBI Taxonomy" id="108015"/>
    <lineage>
        <taxon>Bacteria</taxon>
        <taxon>Pseudomonadati</taxon>
        <taxon>Pseudomonadota</taxon>
        <taxon>Alphaproteobacteria</taxon>
        <taxon>Hyphomicrobiales</taxon>
        <taxon>Nitrobacteraceae</taxon>
        <taxon>Bradyrhizobium</taxon>
    </lineage>
</organism>
<sequence>MADAAAICEAAQRPTMRFVPVKSEEQQASAVVFRTRDLLIRQRTQAINALRGHLAEYGVIMAKGTAYVAELVERAMDPKTDVPEAARFVLEILIKTMLTLEMQIKKLDSEITHRARKEEDARRLMTIPGVGPMTATALLAWRTAGGRDRAGCDSRCPRRMPAGAAWRSAGEWRAILSCRSEASRSSSRASHSA</sequence>
<dbReference type="EMBL" id="JBGBZN010000002">
    <property type="protein sequence ID" value="MEY9472254.1"/>
    <property type="molecule type" value="Genomic_DNA"/>
</dbReference>
<comment type="caution">
    <text evidence="1">The sequence shown here is derived from an EMBL/GenBank/DDBJ whole genome shotgun (WGS) entry which is preliminary data.</text>
</comment>
<dbReference type="InterPro" id="IPR047650">
    <property type="entry name" value="Transpos_IS110"/>
</dbReference>
<dbReference type="PANTHER" id="PTHR33055:SF3">
    <property type="entry name" value="PUTATIVE TRANSPOSASE FOR IS117-RELATED"/>
    <property type="match status" value="1"/>
</dbReference>
<reference evidence="1 2" key="1">
    <citation type="submission" date="2024-07" db="EMBL/GenBank/DDBJ databases">
        <title>Genomic Encyclopedia of Type Strains, Phase V (KMG-V): Genome sequencing to study the core and pangenomes of soil and plant-associated prokaryotes.</title>
        <authorList>
            <person name="Whitman W."/>
        </authorList>
    </citation>
    <scope>NUCLEOTIDE SEQUENCE [LARGE SCALE GENOMIC DNA]</scope>
    <source>
        <strain evidence="1 2">USDA 222</strain>
    </source>
</reference>
<keyword evidence="2" id="KW-1185">Reference proteome</keyword>
<name>A0ABV4GLT6_9BRAD</name>
<proteinExistence type="predicted"/>
<gene>
    <name evidence="1" type="ORF">ABH992_004653</name>
</gene>